<accession>D7BFH1</accession>
<organism evidence="2 3">
    <name type="scientific">Allomeiothermus silvanus (strain ATCC 700542 / DSM 9946 / NBRC 106475 / NCIMB 13440 / VI-R2)</name>
    <name type="common">Thermus silvanus</name>
    <dbReference type="NCBI Taxonomy" id="526227"/>
    <lineage>
        <taxon>Bacteria</taxon>
        <taxon>Thermotogati</taxon>
        <taxon>Deinococcota</taxon>
        <taxon>Deinococci</taxon>
        <taxon>Thermales</taxon>
        <taxon>Thermaceae</taxon>
        <taxon>Allomeiothermus</taxon>
    </lineage>
</organism>
<dbReference type="HOGENOM" id="CLU_034716_3_1_0"/>
<dbReference type="GO" id="GO:0016887">
    <property type="term" value="F:ATP hydrolysis activity"/>
    <property type="evidence" value="ECO:0007669"/>
    <property type="project" value="InterPro"/>
</dbReference>
<protein>
    <submittedName>
        <fullName evidence="2">ATPase associated with various cellular activities AAA_3</fullName>
    </submittedName>
</protein>
<dbReference type="eggNOG" id="COG0714">
    <property type="taxonomic scope" value="Bacteria"/>
</dbReference>
<dbReference type="PANTHER" id="PTHR42759:SF1">
    <property type="entry name" value="MAGNESIUM-CHELATASE SUBUNIT CHLD"/>
    <property type="match status" value="1"/>
</dbReference>
<dbReference type="STRING" id="526227.Mesil_1639"/>
<gene>
    <name evidence="2" type="ordered locus">Mesil_1639</name>
</gene>
<dbReference type="InterPro" id="IPR011703">
    <property type="entry name" value="ATPase_AAA-3"/>
</dbReference>
<dbReference type="GO" id="GO:0005524">
    <property type="term" value="F:ATP binding"/>
    <property type="evidence" value="ECO:0007669"/>
    <property type="project" value="InterPro"/>
</dbReference>
<feature type="domain" description="AAA+ ATPase" evidence="1">
    <location>
        <begin position="35"/>
        <end position="174"/>
    </location>
</feature>
<dbReference type="RefSeq" id="WP_013158086.1">
    <property type="nucleotide sequence ID" value="NC_014212.1"/>
</dbReference>
<dbReference type="Proteomes" id="UP000001916">
    <property type="component" value="Chromosome"/>
</dbReference>
<dbReference type="PIRSF" id="PIRSF002849">
    <property type="entry name" value="AAA_ATPase_chaperone_MoxR_prd"/>
    <property type="match status" value="1"/>
</dbReference>
<dbReference type="AlphaFoldDB" id="D7BFH1"/>
<dbReference type="KEGG" id="msv:Mesil_1639"/>
<reference evidence="2 3" key="1">
    <citation type="journal article" date="2010" name="Stand. Genomic Sci.">
        <title>Complete genome sequence of Meiothermus silvanus type strain (VI-R2).</title>
        <authorList>
            <person name="Sikorski J."/>
            <person name="Tindall B.J."/>
            <person name="Lowry S."/>
            <person name="Lucas S."/>
            <person name="Nolan M."/>
            <person name="Copeland A."/>
            <person name="Glavina Del Rio T."/>
            <person name="Tice H."/>
            <person name="Cheng J.F."/>
            <person name="Han C."/>
            <person name="Pitluck S."/>
            <person name="Liolios K."/>
            <person name="Ivanova N."/>
            <person name="Mavromatis K."/>
            <person name="Mikhailova N."/>
            <person name="Pati A."/>
            <person name="Goodwin L."/>
            <person name="Chen A."/>
            <person name="Palaniappan K."/>
            <person name="Land M."/>
            <person name="Hauser L."/>
            <person name="Chang Y.J."/>
            <person name="Jeffries C.D."/>
            <person name="Rohde M."/>
            <person name="Goker M."/>
            <person name="Woyke T."/>
            <person name="Bristow J."/>
            <person name="Eisen J.A."/>
            <person name="Markowitz V."/>
            <person name="Hugenholtz P."/>
            <person name="Kyrpides N.C."/>
            <person name="Klenk H.P."/>
            <person name="Lapidus A."/>
        </authorList>
    </citation>
    <scope>NUCLEOTIDE SEQUENCE [LARGE SCALE GENOMIC DNA]</scope>
    <source>
        <strain evidence="3">ATCC 700542 / DSM 9946 / VI-R2</strain>
    </source>
</reference>
<evidence type="ECO:0000313" key="3">
    <source>
        <dbReference type="Proteomes" id="UP000001916"/>
    </source>
</evidence>
<dbReference type="EMBL" id="CP002042">
    <property type="protein sequence ID" value="ADH63524.1"/>
    <property type="molecule type" value="Genomic_DNA"/>
</dbReference>
<dbReference type="SUPFAM" id="SSF52540">
    <property type="entry name" value="P-loop containing nucleoside triphosphate hydrolases"/>
    <property type="match status" value="1"/>
</dbReference>
<dbReference type="InterPro" id="IPR041628">
    <property type="entry name" value="ChlI/MoxR_AAA_lid"/>
</dbReference>
<dbReference type="CDD" id="cd00009">
    <property type="entry name" value="AAA"/>
    <property type="match status" value="1"/>
</dbReference>
<dbReference type="InterPro" id="IPR003593">
    <property type="entry name" value="AAA+_ATPase"/>
</dbReference>
<proteinExistence type="predicted"/>
<evidence type="ECO:0000313" key="2">
    <source>
        <dbReference type="EMBL" id="ADH63524.1"/>
    </source>
</evidence>
<dbReference type="InterPro" id="IPR027417">
    <property type="entry name" value="P-loop_NTPase"/>
</dbReference>
<dbReference type="InterPro" id="IPR050764">
    <property type="entry name" value="CbbQ/NirQ/NorQ/GpvN"/>
</dbReference>
<evidence type="ECO:0000259" key="1">
    <source>
        <dbReference type="SMART" id="SM00382"/>
    </source>
</evidence>
<dbReference type="Gene3D" id="3.40.50.300">
    <property type="entry name" value="P-loop containing nucleotide triphosphate hydrolases"/>
    <property type="match status" value="1"/>
</dbReference>
<dbReference type="SMART" id="SM00382">
    <property type="entry name" value="AAA"/>
    <property type="match status" value="1"/>
</dbReference>
<keyword evidence="3" id="KW-1185">Reference proteome</keyword>
<dbReference type="Pfam" id="PF17863">
    <property type="entry name" value="AAA_lid_2"/>
    <property type="match status" value="1"/>
</dbReference>
<sequence>MTEALSELVKLEAELSSVLFGQERVVRELLATAVAGGHALLEGLPGLGKTMLARAFSEASGLSYRRIQFTPDLLPADVTGTEILENGAFVFRSGPLFAQVVLADEINRATPKTQSALLEAMQEAAVTVAGQRYPLPRPFLVLATQNPLELEGTYPLPEAQLDRFMSKITVAAPARPTWLRILREEPAQPKAVEGLDLLAAREEARQVVASSAAIEAIANTAQLAQEDKRLRMALSPRGAKAWLALAKSLAYLAGRAHVDWEDLRSAAEPALSHRLLLTEEAQFESITVQTVLQDLLRRTMAK</sequence>
<dbReference type="Pfam" id="PF07726">
    <property type="entry name" value="AAA_3"/>
    <property type="match status" value="1"/>
</dbReference>
<dbReference type="PANTHER" id="PTHR42759">
    <property type="entry name" value="MOXR FAMILY PROTEIN"/>
    <property type="match status" value="1"/>
</dbReference>
<name>D7BFH1_ALLS1</name>
<dbReference type="Gene3D" id="1.10.8.80">
    <property type="entry name" value="Magnesium chelatase subunit I, C-Terminal domain"/>
    <property type="match status" value="1"/>
</dbReference>